<dbReference type="PANTHER" id="PTHR30632:SF0">
    <property type="entry name" value="SULFATE-BINDING PROTEIN"/>
    <property type="match status" value="1"/>
</dbReference>
<dbReference type="RefSeq" id="WP_344972901.1">
    <property type="nucleotide sequence ID" value="NZ_BAABDD010000016.1"/>
</dbReference>
<comment type="similarity">
    <text evidence="1">Belongs to the bacterial solute-binding protein ModA family.</text>
</comment>
<keyword evidence="6" id="KW-1185">Reference proteome</keyword>
<feature type="region of interest" description="Disordered" evidence="4">
    <location>
        <begin position="1"/>
        <end position="26"/>
    </location>
</feature>
<protein>
    <submittedName>
        <fullName evidence="5">Molybdate ABC transporter substrate-binding protein</fullName>
    </submittedName>
</protein>
<dbReference type="InterPro" id="IPR005950">
    <property type="entry name" value="ModA"/>
</dbReference>
<dbReference type="Pfam" id="PF13531">
    <property type="entry name" value="SBP_bac_11"/>
    <property type="match status" value="1"/>
</dbReference>
<dbReference type="PANTHER" id="PTHR30632">
    <property type="entry name" value="MOLYBDATE-BINDING PERIPLASMIC PROTEIN"/>
    <property type="match status" value="1"/>
</dbReference>
<sequence length="276" mass="28596">MTAQHAFPTSVPGPAAPSSPARPREPSRTVAALATTLLLATTACGPVTDESRQEKLTVFAAASLTGAFSDLERRFEDERPGVDVELNFAGSSDLAAQIEQGAPADVFASADTHTMDLVTQSGRAAGDPQIFARNTLQIAVPPDNPAGVDELADLAREGTTVALCAENVPCGAASQTVMAKAELDVAPASWERDVKAALTKVELGEVDAALVYRTDVIAAGDQVKGIDVPEATTAVNDYPIVVLSDTARPELAQAWLDTVTSPAGSELLTDAGFQTP</sequence>
<proteinExistence type="inferred from homology"/>
<name>A0ABP7G1Q5_9ACTN</name>
<evidence type="ECO:0000313" key="5">
    <source>
        <dbReference type="EMBL" id="GAA3751747.1"/>
    </source>
</evidence>
<dbReference type="CDD" id="cd13538">
    <property type="entry name" value="PBP2_ModA_like_1"/>
    <property type="match status" value="1"/>
</dbReference>
<keyword evidence="3" id="KW-0732">Signal</keyword>
<evidence type="ECO:0000313" key="6">
    <source>
        <dbReference type="Proteomes" id="UP001500908"/>
    </source>
</evidence>
<dbReference type="NCBIfam" id="TIGR01256">
    <property type="entry name" value="modA"/>
    <property type="match status" value="1"/>
</dbReference>
<evidence type="ECO:0000256" key="1">
    <source>
        <dbReference type="ARBA" id="ARBA00009175"/>
    </source>
</evidence>
<evidence type="ECO:0000256" key="3">
    <source>
        <dbReference type="ARBA" id="ARBA00022729"/>
    </source>
</evidence>
<reference evidence="6" key="1">
    <citation type="journal article" date="2019" name="Int. J. Syst. Evol. Microbiol.">
        <title>The Global Catalogue of Microorganisms (GCM) 10K type strain sequencing project: providing services to taxonomists for standard genome sequencing and annotation.</title>
        <authorList>
            <consortium name="The Broad Institute Genomics Platform"/>
            <consortium name="The Broad Institute Genome Sequencing Center for Infectious Disease"/>
            <person name="Wu L."/>
            <person name="Ma J."/>
        </authorList>
    </citation>
    <scope>NUCLEOTIDE SEQUENCE [LARGE SCALE GENOMIC DNA]</scope>
    <source>
        <strain evidence="6">JCM 17137</strain>
    </source>
</reference>
<feature type="compositionally biased region" description="Low complexity" evidence="4">
    <location>
        <begin position="12"/>
        <end position="21"/>
    </location>
</feature>
<accession>A0ABP7G1Q5</accession>
<comment type="caution">
    <text evidence="5">The sequence shown here is derived from an EMBL/GenBank/DDBJ whole genome shotgun (WGS) entry which is preliminary data.</text>
</comment>
<keyword evidence="2" id="KW-0479">Metal-binding</keyword>
<dbReference type="SUPFAM" id="SSF53850">
    <property type="entry name" value="Periplasmic binding protein-like II"/>
    <property type="match status" value="1"/>
</dbReference>
<evidence type="ECO:0000256" key="4">
    <source>
        <dbReference type="SAM" id="MobiDB-lite"/>
    </source>
</evidence>
<evidence type="ECO:0000256" key="2">
    <source>
        <dbReference type="ARBA" id="ARBA00022723"/>
    </source>
</evidence>
<dbReference type="PIRSF" id="PIRSF004846">
    <property type="entry name" value="ModA"/>
    <property type="match status" value="1"/>
</dbReference>
<dbReference type="Proteomes" id="UP001500908">
    <property type="component" value="Unassembled WGS sequence"/>
</dbReference>
<dbReference type="EMBL" id="BAABDD010000016">
    <property type="protein sequence ID" value="GAA3751747.1"/>
    <property type="molecule type" value="Genomic_DNA"/>
</dbReference>
<dbReference type="Gene3D" id="3.40.190.10">
    <property type="entry name" value="Periplasmic binding protein-like II"/>
    <property type="match status" value="2"/>
</dbReference>
<organism evidence="5 6">
    <name type="scientific">Salinactinospora qingdaonensis</name>
    <dbReference type="NCBI Taxonomy" id="702744"/>
    <lineage>
        <taxon>Bacteria</taxon>
        <taxon>Bacillati</taxon>
        <taxon>Actinomycetota</taxon>
        <taxon>Actinomycetes</taxon>
        <taxon>Streptosporangiales</taxon>
        <taxon>Nocardiopsidaceae</taxon>
        <taxon>Salinactinospora</taxon>
    </lineage>
</organism>
<gene>
    <name evidence="5" type="primary">modA</name>
    <name evidence="5" type="ORF">GCM10022402_33500</name>
</gene>
<dbReference type="InterPro" id="IPR050682">
    <property type="entry name" value="ModA/WtpA"/>
</dbReference>